<dbReference type="EMBL" id="CP035492">
    <property type="protein sequence ID" value="QAY68419.1"/>
    <property type="molecule type" value="Genomic_DNA"/>
</dbReference>
<reference evidence="1 2" key="1">
    <citation type="submission" date="2019-01" db="EMBL/GenBank/DDBJ databases">
        <title>Genome sequencing of strain FW100M-2.</title>
        <authorList>
            <person name="Heo J."/>
            <person name="Kim S.-J."/>
            <person name="Kim J.-S."/>
            <person name="Hong S.-B."/>
            <person name="Kwon S.-W."/>
        </authorList>
    </citation>
    <scope>NUCLEOTIDE SEQUENCE [LARGE SCALE GENOMIC DNA]</scope>
    <source>
        <strain evidence="1 2">FW100M-2</strain>
    </source>
</reference>
<evidence type="ECO:0000313" key="2">
    <source>
        <dbReference type="Proteomes" id="UP000293568"/>
    </source>
</evidence>
<accession>A0A4P6F2P4</accession>
<keyword evidence="2" id="KW-1185">Reference proteome</keyword>
<gene>
    <name evidence="1" type="ORF">ET464_08330</name>
</gene>
<sequence length="104" mass="12339">MNDHFKRDDRLGLLLPAVDGLWHELEPDEQAAIVARWEWIRGSIPDLVKQLETVINRKQDQLNQEDNFEVSCRLNTEIAEYASRINDLLIWYRADQEVDSRPHR</sequence>
<dbReference type="AlphaFoldDB" id="A0A4P6F2P4"/>
<dbReference type="KEGG" id="pprt:ET464_08330"/>
<dbReference type="OrthoDB" id="2989999at2"/>
<proteinExistence type="predicted"/>
<name>A0A4P6F2P4_9BACL</name>
<protein>
    <submittedName>
        <fullName evidence="1">Uncharacterized protein</fullName>
    </submittedName>
</protein>
<dbReference type="Proteomes" id="UP000293568">
    <property type="component" value="Chromosome"/>
</dbReference>
<evidence type="ECO:0000313" key="1">
    <source>
        <dbReference type="EMBL" id="QAY68419.1"/>
    </source>
</evidence>
<organism evidence="1 2">
    <name type="scientific">Paenibacillus protaetiae</name>
    <dbReference type="NCBI Taxonomy" id="2509456"/>
    <lineage>
        <taxon>Bacteria</taxon>
        <taxon>Bacillati</taxon>
        <taxon>Bacillota</taxon>
        <taxon>Bacilli</taxon>
        <taxon>Bacillales</taxon>
        <taxon>Paenibacillaceae</taxon>
        <taxon>Paenibacillus</taxon>
    </lineage>
</organism>